<dbReference type="AlphaFoldDB" id="A0A1X6P1W1"/>
<evidence type="ECO:0000313" key="2">
    <source>
        <dbReference type="EMBL" id="OSX74871.1"/>
    </source>
</evidence>
<dbReference type="EMBL" id="KV918926">
    <property type="protein sequence ID" value="OSX74871.1"/>
    <property type="molecule type" value="Genomic_DNA"/>
</dbReference>
<accession>A0A1X6P1W1</accession>
<reference evidence="2 3" key="1">
    <citation type="submission" date="2017-03" db="EMBL/GenBank/DDBJ databases">
        <title>WGS assembly of Porphyra umbilicalis.</title>
        <authorList>
            <person name="Brawley S.H."/>
            <person name="Blouin N.A."/>
            <person name="Ficko-Blean E."/>
            <person name="Wheeler G.L."/>
            <person name="Lohr M."/>
            <person name="Goodson H.V."/>
            <person name="Jenkins J.W."/>
            <person name="Blaby-Haas C.E."/>
            <person name="Helliwell K.E."/>
            <person name="Chan C."/>
            <person name="Marriage T."/>
            <person name="Bhattacharya D."/>
            <person name="Klein A.S."/>
            <person name="Badis Y."/>
            <person name="Brodie J."/>
            <person name="Cao Y."/>
            <person name="Collen J."/>
            <person name="Dittami S.M."/>
            <person name="Gachon C.M."/>
            <person name="Green B.R."/>
            <person name="Karpowicz S."/>
            <person name="Kim J.W."/>
            <person name="Kudahl U."/>
            <person name="Lin S."/>
            <person name="Michel G."/>
            <person name="Mittag M."/>
            <person name="Olson B.J."/>
            <person name="Pangilinan J."/>
            <person name="Peng Y."/>
            <person name="Qiu H."/>
            <person name="Shu S."/>
            <person name="Singer J.T."/>
            <person name="Smith A.G."/>
            <person name="Sprecher B.N."/>
            <person name="Wagner V."/>
            <person name="Wang W."/>
            <person name="Wang Z.-Y."/>
            <person name="Yan J."/>
            <person name="Yarish C."/>
            <person name="Zoeuner-Riek S."/>
            <person name="Zhuang Y."/>
            <person name="Zou Y."/>
            <person name="Lindquist E.A."/>
            <person name="Grimwood J."/>
            <person name="Barry K."/>
            <person name="Rokhsar D.S."/>
            <person name="Schmutz J."/>
            <person name="Stiller J.W."/>
            <person name="Grossman A.R."/>
            <person name="Prochnik S.E."/>
        </authorList>
    </citation>
    <scope>NUCLEOTIDE SEQUENCE [LARGE SCALE GENOMIC DNA]</scope>
    <source>
        <strain evidence="2">4086291</strain>
    </source>
</reference>
<dbReference type="Proteomes" id="UP000218209">
    <property type="component" value="Unassembled WGS sequence"/>
</dbReference>
<feature type="region of interest" description="Disordered" evidence="1">
    <location>
        <begin position="1"/>
        <end position="73"/>
    </location>
</feature>
<proteinExistence type="predicted"/>
<gene>
    <name evidence="2" type="ORF">BU14_0263s0008</name>
</gene>
<organism evidence="2 3">
    <name type="scientific">Porphyra umbilicalis</name>
    <name type="common">Purple laver</name>
    <name type="synonym">Red alga</name>
    <dbReference type="NCBI Taxonomy" id="2786"/>
    <lineage>
        <taxon>Eukaryota</taxon>
        <taxon>Rhodophyta</taxon>
        <taxon>Bangiophyceae</taxon>
        <taxon>Bangiales</taxon>
        <taxon>Bangiaceae</taxon>
        <taxon>Porphyra</taxon>
    </lineage>
</organism>
<protein>
    <submittedName>
        <fullName evidence="2">Uncharacterized protein</fullName>
    </submittedName>
</protein>
<sequence length="73" mass="8343">GGVVRRHVRDKAHFENARPQTRDGENMKDDGESDMHRRLPPWAGDRGGAGRRLCRDEQSGCRTTTVNTRWRGL</sequence>
<keyword evidence="3" id="KW-1185">Reference proteome</keyword>
<feature type="compositionally biased region" description="Basic residues" evidence="1">
    <location>
        <begin position="1"/>
        <end position="10"/>
    </location>
</feature>
<feature type="non-terminal residue" evidence="2">
    <location>
        <position position="1"/>
    </location>
</feature>
<feature type="compositionally biased region" description="Polar residues" evidence="1">
    <location>
        <begin position="60"/>
        <end position="73"/>
    </location>
</feature>
<evidence type="ECO:0000256" key="1">
    <source>
        <dbReference type="SAM" id="MobiDB-lite"/>
    </source>
</evidence>
<feature type="compositionally biased region" description="Basic and acidic residues" evidence="1">
    <location>
        <begin position="11"/>
        <end position="37"/>
    </location>
</feature>
<name>A0A1X6P1W1_PORUM</name>
<evidence type="ECO:0000313" key="3">
    <source>
        <dbReference type="Proteomes" id="UP000218209"/>
    </source>
</evidence>